<dbReference type="PANTHER" id="PTHR35093:SF8">
    <property type="entry name" value="OUTER MEMBRANE PROTEIN NMB0088-RELATED"/>
    <property type="match status" value="1"/>
</dbReference>
<gene>
    <name evidence="12" type="ORF">C0O14_13785</name>
    <name evidence="11" type="ORF">D3452_09115</name>
    <name evidence="10" type="ORF">D3R27_05355</name>
    <name evidence="9" type="ORF">EAB33_05080</name>
    <name evidence="13" type="ORF">FZ253_19230</name>
</gene>
<comment type="caution">
    <text evidence="12">The sequence shown here is derived from an EMBL/GenBank/DDBJ whole genome shotgun (WGS) entry which is preliminary data.</text>
</comment>
<dbReference type="EMBL" id="AAHCHO010000006">
    <property type="protein sequence ID" value="EBU5349980.1"/>
    <property type="molecule type" value="Genomic_DNA"/>
</dbReference>
<feature type="chain" id="PRO_5033506089" evidence="8">
    <location>
        <begin position="20"/>
        <end position="395"/>
    </location>
</feature>
<name>A0A5Y1IFD3_SALER</name>
<dbReference type="AlphaFoldDB" id="A0A5Y1IFD3"/>
<evidence type="ECO:0000313" key="13">
    <source>
        <dbReference type="EMBL" id="ECQ2398747.1"/>
    </source>
</evidence>
<protein>
    <submittedName>
        <fullName evidence="12">Fatty acid transporter</fullName>
    </submittedName>
</protein>
<feature type="signal peptide" evidence="8">
    <location>
        <begin position="1"/>
        <end position="19"/>
    </location>
</feature>
<evidence type="ECO:0000313" key="9">
    <source>
        <dbReference type="EMBL" id="EAM1282958.1"/>
    </source>
</evidence>
<dbReference type="RefSeq" id="WP_048957665.1">
    <property type="nucleotide sequence ID" value="NZ_JYPQ01000015.1"/>
</dbReference>
<dbReference type="SUPFAM" id="SSF56935">
    <property type="entry name" value="Porins"/>
    <property type="match status" value="1"/>
</dbReference>
<evidence type="ECO:0000313" key="11">
    <source>
        <dbReference type="EMBL" id="EBM7147542.1"/>
    </source>
</evidence>
<dbReference type="Pfam" id="PF03349">
    <property type="entry name" value="Toluene_X"/>
    <property type="match status" value="1"/>
</dbReference>
<keyword evidence="3" id="KW-1134">Transmembrane beta strand</keyword>
<dbReference type="GO" id="GO:0009279">
    <property type="term" value="C:cell outer membrane"/>
    <property type="evidence" value="ECO:0007669"/>
    <property type="project" value="UniProtKB-SubCell"/>
</dbReference>
<dbReference type="EMBL" id="AAKAEB010000048">
    <property type="protein sequence ID" value="ECQ2398747.1"/>
    <property type="molecule type" value="Genomic_DNA"/>
</dbReference>
<proteinExistence type="inferred from homology"/>
<evidence type="ECO:0000256" key="3">
    <source>
        <dbReference type="ARBA" id="ARBA00022452"/>
    </source>
</evidence>
<dbReference type="GO" id="GO:0015483">
    <property type="term" value="F:long-chain fatty acid transporting porin activity"/>
    <property type="evidence" value="ECO:0007669"/>
    <property type="project" value="TreeGrafter"/>
</dbReference>
<reference evidence="12" key="1">
    <citation type="submission" date="2018-07" db="EMBL/GenBank/DDBJ databases">
        <authorList>
            <consortium name="PulseNet: The National Subtyping Network for Foodborne Disease Surveillance"/>
            <person name="Tarr C.L."/>
            <person name="Trees E."/>
            <person name="Katz L.S."/>
            <person name="Carleton-Romer H.A."/>
            <person name="Stroika S."/>
            <person name="Kucerova Z."/>
            <person name="Roache K.F."/>
            <person name="Sabol A.L."/>
            <person name="Besser J."/>
            <person name="Gerner-Smidt P."/>
        </authorList>
    </citation>
    <scope>NUCLEOTIDE SEQUENCE</scope>
    <source>
        <strain evidence="12">2009K1310</strain>
        <strain evidence="11">PNUSAS052936</strain>
        <strain evidence="10">PNUSAS053120</strain>
        <strain evidence="9">PNUSAS056972</strain>
        <strain evidence="13">PNUSAS094379</strain>
    </source>
</reference>
<accession>A0A5Y1IFD3</accession>
<dbReference type="EMBL" id="AAGDJL010000003">
    <property type="protein sequence ID" value="EBM6791845.1"/>
    <property type="molecule type" value="Genomic_DNA"/>
</dbReference>
<evidence type="ECO:0000256" key="2">
    <source>
        <dbReference type="ARBA" id="ARBA00008163"/>
    </source>
</evidence>
<keyword evidence="6" id="KW-0472">Membrane</keyword>
<keyword evidence="7" id="KW-0998">Cell outer membrane</keyword>
<dbReference type="InterPro" id="IPR005017">
    <property type="entry name" value="OMPP1/FadL/TodX"/>
</dbReference>
<comment type="subcellular location">
    <subcellularLocation>
        <location evidence="1">Cell outer membrane</location>
        <topology evidence="1">Multi-pass membrane protein</topology>
    </subcellularLocation>
</comment>
<evidence type="ECO:0000313" key="12">
    <source>
        <dbReference type="EMBL" id="EBU5349980.1"/>
    </source>
</evidence>
<dbReference type="Gene3D" id="2.40.160.60">
    <property type="entry name" value="Outer membrane protein transport protein (OMPP1/FadL/TodX)"/>
    <property type="match status" value="1"/>
</dbReference>
<evidence type="ECO:0000313" key="10">
    <source>
        <dbReference type="EMBL" id="EBM6791845.1"/>
    </source>
</evidence>
<evidence type="ECO:0000256" key="8">
    <source>
        <dbReference type="SAM" id="SignalP"/>
    </source>
</evidence>
<evidence type="ECO:0000256" key="4">
    <source>
        <dbReference type="ARBA" id="ARBA00022692"/>
    </source>
</evidence>
<dbReference type="EMBL" id="AACTXT010000006">
    <property type="protein sequence ID" value="EAM1282958.1"/>
    <property type="molecule type" value="Genomic_DNA"/>
</dbReference>
<evidence type="ECO:0000256" key="7">
    <source>
        <dbReference type="ARBA" id="ARBA00023237"/>
    </source>
</evidence>
<keyword evidence="4" id="KW-0812">Transmembrane</keyword>
<comment type="similarity">
    <text evidence="2">Belongs to the OmpP1/FadL family.</text>
</comment>
<sequence>MNKPILVCLGLFVSQSAHSSGLYFYEIATEDTALAGAGQAARAQDASTIVTNPAGMTRLPDRMFTGGLQAMDGDISYQLDDENGRKSPGDVMRFFPNASAFYTQKMNDALYAGIGLYGNYGLGIDYGDWAGDRLITKSTMVAMTLSPSLAYKLNDRLSLGGAVNVNYGFLSLTRDVGGNNEKEKDHDWAMSYRIGLLLDVTDQTRAGITWTSETKYDFDIDGKARLPHLPNVEYDLPISAQVRAPQQIMLSLVHDLNKQWSVMGNLGWQDWSQFGAPQITVNGKELDKKSRLKDSWHSALGVQYRPTEQWRLNAGVAFDSTIYDSQSDVALTLPTGDEWRFATGAQYQVTPQSNIGFAVSYLHMQSSRVQSPESLKGHYDDPYLWFASVNYSYQF</sequence>
<dbReference type="EMBL" id="AAGDMI010000011">
    <property type="protein sequence ID" value="EBM7147542.1"/>
    <property type="molecule type" value="Genomic_DNA"/>
</dbReference>
<evidence type="ECO:0000256" key="6">
    <source>
        <dbReference type="ARBA" id="ARBA00023136"/>
    </source>
</evidence>
<evidence type="ECO:0000256" key="1">
    <source>
        <dbReference type="ARBA" id="ARBA00004571"/>
    </source>
</evidence>
<evidence type="ECO:0000256" key="5">
    <source>
        <dbReference type="ARBA" id="ARBA00022729"/>
    </source>
</evidence>
<dbReference type="PANTHER" id="PTHR35093">
    <property type="entry name" value="OUTER MEMBRANE PROTEIN NMB0088-RELATED"/>
    <property type="match status" value="1"/>
</dbReference>
<keyword evidence="5 8" id="KW-0732">Signal</keyword>
<organism evidence="12">
    <name type="scientific">Salmonella enterica</name>
    <name type="common">Salmonella choleraesuis</name>
    <dbReference type="NCBI Taxonomy" id="28901"/>
    <lineage>
        <taxon>Bacteria</taxon>
        <taxon>Pseudomonadati</taxon>
        <taxon>Pseudomonadota</taxon>
        <taxon>Gammaproteobacteria</taxon>
        <taxon>Enterobacterales</taxon>
        <taxon>Enterobacteriaceae</taxon>
        <taxon>Salmonella</taxon>
    </lineage>
</organism>